<reference evidence="8 9" key="1">
    <citation type="submission" date="2011-02" db="EMBL/GenBank/DDBJ databases">
        <title>The Genome Sequence of Sphaeroforma arctica JP610.</title>
        <authorList>
            <consortium name="The Broad Institute Genome Sequencing Platform"/>
            <person name="Russ C."/>
            <person name="Cuomo C."/>
            <person name="Young S.K."/>
            <person name="Zeng Q."/>
            <person name="Gargeya S."/>
            <person name="Alvarado L."/>
            <person name="Berlin A."/>
            <person name="Chapman S.B."/>
            <person name="Chen Z."/>
            <person name="Freedman E."/>
            <person name="Gellesch M."/>
            <person name="Goldberg J."/>
            <person name="Griggs A."/>
            <person name="Gujja S."/>
            <person name="Heilman E."/>
            <person name="Heiman D."/>
            <person name="Howarth C."/>
            <person name="Mehta T."/>
            <person name="Neiman D."/>
            <person name="Pearson M."/>
            <person name="Roberts A."/>
            <person name="Saif S."/>
            <person name="Shea T."/>
            <person name="Shenoy N."/>
            <person name="Sisk P."/>
            <person name="Stolte C."/>
            <person name="Sykes S."/>
            <person name="White J."/>
            <person name="Yandava C."/>
            <person name="Burger G."/>
            <person name="Gray M.W."/>
            <person name="Holland P.W.H."/>
            <person name="King N."/>
            <person name="Lang F.B.F."/>
            <person name="Roger A.J."/>
            <person name="Ruiz-Trillo I."/>
            <person name="Haas B."/>
            <person name="Nusbaum C."/>
            <person name="Birren B."/>
        </authorList>
    </citation>
    <scope>NUCLEOTIDE SEQUENCE [LARGE SCALE GENOMIC DNA]</scope>
    <source>
        <strain evidence="8 9">JP610</strain>
    </source>
</reference>
<dbReference type="GO" id="GO:0005829">
    <property type="term" value="C:cytosol"/>
    <property type="evidence" value="ECO:0007669"/>
    <property type="project" value="TreeGrafter"/>
</dbReference>
<proteinExistence type="predicted"/>
<evidence type="ECO:0000313" key="8">
    <source>
        <dbReference type="EMBL" id="KNC84226.1"/>
    </source>
</evidence>
<organism evidence="8 9">
    <name type="scientific">Sphaeroforma arctica JP610</name>
    <dbReference type="NCBI Taxonomy" id="667725"/>
    <lineage>
        <taxon>Eukaryota</taxon>
        <taxon>Ichthyosporea</taxon>
        <taxon>Ichthyophonida</taxon>
        <taxon>Sphaeroforma</taxon>
    </lineage>
</organism>
<evidence type="ECO:0000256" key="5">
    <source>
        <dbReference type="RuleBase" id="RU363014"/>
    </source>
</evidence>
<dbReference type="SUPFAM" id="SSF54534">
    <property type="entry name" value="FKBP-like"/>
    <property type="match status" value="1"/>
</dbReference>
<dbReference type="PROSITE" id="PS50020">
    <property type="entry name" value="WW_DOMAIN_2"/>
    <property type="match status" value="1"/>
</dbReference>
<evidence type="ECO:0000313" key="9">
    <source>
        <dbReference type="Proteomes" id="UP000054560"/>
    </source>
</evidence>
<dbReference type="GeneID" id="25904062"/>
<dbReference type="GO" id="GO:0003755">
    <property type="term" value="F:peptidyl-prolyl cis-trans isomerase activity"/>
    <property type="evidence" value="ECO:0007669"/>
    <property type="project" value="UniProtKB-UniRule"/>
</dbReference>
<dbReference type="InterPro" id="IPR001202">
    <property type="entry name" value="WW_dom"/>
</dbReference>
<dbReference type="EMBL" id="KQ241779">
    <property type="protein sequence ID" value="KNC84226.1"/>
    <property type="molecule type" value="Genomic_DNA"/>
</dbReference>
<dbReference type="Gene3D" id="3.10.50.40">
    <property type="match status" value="1"/>
</dbReference>
<evidence type="ECO:0000259" key="7">
    <source>
        <dbReference type="PROSITE" id="PS50198"/>
    </source>
</evidence>
<dbReference type="OrthoDB" id="2530521at2759"/>
<keyword evidence="2 4" id="KW-0697">Rotamase</keyword>
<dbReference type="Proteomes" id="UP000054560">
    <property type="component" value="Unassembled WGS sequence"/>
</dbReference>
<dbReference type="GO" id="GO:0080090">
    <property type="term" value="P:regulation of primary metabolic process"/>
    <property type="evidence" value="ECO:0007669"/>
    <property type="project" value="UniProtKB-ARBA"/>
</dbReference>
<keyword evidence="3 4" id="KW-0413">Isomerase</keyword>
<dbReference type="InterPro" id="IPR000297">
    <property type="entry name" value="PPIase_PpiC"/>
</dbReference>
<evidence type="ECO:0000256" key="2">
    <source>
        <dbReference type="ARBA" id="ARBA00023110"/>
    </source>
</evidence>
<comment type="catalytic activity">
    <reaction evidence="1 5">
        <text>[protein]-peptidylproline (omega=180) = [protein]-peptidylproline (omega=0)</text>
        <dbReference type="Rhea" id="RHEA:16237"/>
        <dbReference type="Rhea" id="RHEA-COMP:10747"/>
        <dbReference type="Rhea" id="RHEA-COMP:10748"/>
        <dbReference type="ChEBI" id="CHEBI:83833"/>
        <dbReference type="ChEBI" id="CHEBI:83834"/>
        <dbReference type="EC" id="5.2.1.8"/>
    </reaction>
</comment>
<dbReference type="SUPFAM" id="SSF51045">
    <property type="entry name" value="WW domain"/>
    <property type="match status" value="1"/>
</dbReference>
<gene>
    <name evidence="8" type="ORF">SARC_03558</name>
</gene>
<dbReference type="eggNOG" id="KOG3259">
    <property type="taxonomic scope" value="Eukaryota"/>
</dbReference>
<dbReference type="EC" id="5.2.1.8" evidence="5"/>
<evidence type="ECO:0000256" key="1">
    <source>
        <dbReference type="ARBA" id="ARBA00000971"/>
    </source>
</evidence>
<dbReference type="SMART" id="SM00456">
    <property type="entry name" value="WW"/>
    <property type="match status" value="1"/>
</dbReference>
<feature type="domain" description="WW" evidence="6">
    <location>
        <begin position="3"/>
        <end position="38"/>
    </location>
</feature>
<dbReference type="PANTHER" id="PTHR10657:SF4">
    <property type="entry name" value="PEPTIDYL-PROLYL CIS-TRANS ISOMERASE-RELATED"/>
    <property type="match status" value="1"/>
</dbReference>
<keyword evidence="9" id="KW-1185">Reference proteome</keyword>
<dbReference type="CDD" id="cd00201">
    <property type="entry name" value="WW"/>
    <property type="match status" value="1"/>
</dbReference>
<dbReference type="STRING" id="667725.A0A0L0G5W0"/>
<sequence>MGESLPEGWTARQSSSNPGKTYYINSFTKQSQWEVPTEAAEPHSEDMMRCSHLLVKHEGSRNPKSWRQDGVITRTKDEAMELLMGYRKRIEDGEDFGTLAKEFSDCGSARNCGDLGPFGPGQMQKAFEDATKVLSVGEMSGAVDSDSGLHIIKRTAIQ</sequence>
<dbReference type="InterPro" id="IPR046357">
    <property type="entry name" value="PPIase_dom_sf"/>
</dbReference>
<dbReference type="PROSITE" id="PS50198">
    <property type="entry name" value="PPIC_PPIASE_2"/>
    <property type="match status" value="1"/>
</dbReference>
<dbReference type="InterPro" id="IPR051370">
    <property type="entry name" value="PPIase_Pin1"/>
</dbReference>
<name>A0A0L0G5W0_9EUKA</name>
<dbReference type="FunFam" id="3.10.50.40:FF:000010">
    <property type="entry name" value="Peptidyl-prolyl cis-trans isomerase Pin1"/>
    <property type="match status" value="1"/>
</dbReference>
<dbReference type="InterPro" id="IPR036020">
    <property type="entry name" value="WW_dom_sf"/>
</dbReference>
<dbReference type="Pfam" id="PF00639">
    <property type="entry name" value="Rotamase"/>
    <property type="match status" value="1"/>
</dbReference>
<accession>A0A0L0G5W0</accession>
<dbReference type="Pfam" id="PF00397">
    <property type="entry name" value="WW"/>
    <property type="match status" value="1"/>
</dbReference>
<dbReference type="GO" id="GO:0005634">
    <property type="term" value="C:nucleus"/>
    <property type="evidence" value="ECO:0007669"/>
    <property type="project" value="TreeGrafter"/>
</dbReference>
<evidence type="ECO:0000259" key="6">
    <source>
        <dbReference type="PROSITE" id="PS50020"/>
    </source>
</evidence>
<dbReference type="GO" id="GO:0060255">
    <property type="term" value="P:regulation of macromolecule metabolic process"/>
    <property type="evidence" value="ECO:0007669"/>
    <property type="project" value="UniProtKB-ARBA"/>
</dbReference>
<dbReference type="RefSeq" id="XP_014158128.1">
    <property type="nucleotide sequence ID" value="XM_014302653.1"/>
</dbReference>
<dbReference type="PANTHER" id="PTHR10657">
    <property type="entry name" value="PEPTIDYL-PROLYL CIS-TRANS ISOMERASE"/>
    <property type="match status" value="1"/>
</dbReference>
<feature type="domain" description="PpiC" evidence="7">
    <location>
        <begin position="45"/>
        <end position="156"/>
    </location>
</feature>
<evidence type="ECO:0000256" key="4">
    <source>
        <dbReference type="PROSITE-ProRule" id="PRU00278"/>
    </source>
</evidence>
<protein>
    <recommendedName>
        <fullName evidence="5">Peptidyl-prolyl cis-trans isomerase</fullName>
        <ecNumber evidence="5">5.2.1.8</ecNumber>
    </recommendedName>
</protein>
<dbReference type="AlphaFoldDB" id="A0A0L0G5W0"/>
<evidence type="ECO:0000256" key="3">
    <source>
        <dbReference type="ARBA" id="ARBA00023235"/>
    </source>
</evidence>
<dbReference type="Gene3D" id="2.20.70.10">
    <property type="match status" value="1"/>
</dbReference>